<dbReference type="STRING" id="230819.A0A5C3L7H4"/>
<accession>A0A5C3L7H4</accession>
<dbReference type="SUPFAM" id="SSF51395">
    <property type="entry name" value="FMN-linked oxidoreductases"/>
    <property type="match status" value="1"/>
</dbReference>
<dbReference type="AlphaFoldDB" id="A0A5C3L7H4"/>
<dbReference type="InterPro" id="IPR045247">
    <property type="entry name" value="Oye-like"/>
</dbReference>
<feature type="domain" description="NADH:flavin oxidoreductase/NADH oxidase N-terminal" evidence="1">
    <location>
        <begin position="16"/>
        <end position="353"/>
    </location>
</feature>
<dbReference type="EMBL" id="ML210205">
    <property type="protein sequence ID" value="TFK24188.1"/>
    <property type="molecule type" value="Genomic_DNA"/>
</dbReference>
<dbReference type="InterPro" id="IPR001155">
    <property type="entry name" value="OxRdtase_FMN_N"/>
</dbReference>
<dbReference type="Gene3D" id="3.20.20.70">
    <property type="entry name" value="Aldolase class I"/>
    <property type="match status" value="1"/>
</dbReference>
<evidence type="ECO:0000259" key="1">
    <source>
        <dbReference type="Pfam" id="PF00724"/>
    </source>
</evidence>
<reference evidence="2 3" key="1">
    <citation type="journal article" date="2019" name="Nat. Ecol. Evol.">
        <title>Megaphylogeny resolves global patterns of mushroom evolution.</title>
        <authorList>
            <person name="Varga T."/>
            <person name="Krizsan K."/>
            <person name="Foldi C."/>
            <person name="Dima B."/>
            <person name="Sanchez-Garcia M."/>
            <person name="Sanchez-Ramirez S."/>
            <person name="Szollosi G.J."/>
            <person name="Szarkandi J.G."/>
            <person name="Papp V."/>
            <person name="Albert L."/>
            <person name="Andreopoulos W."/>
            <person name="Angelini C."/>
            <person name="Antonin V."/>
            <person name="Barry K.W."/>
            <person name="Bougher N.L."/>
            <person name="Buchanan P."/>
            <person name="Buyck B."/>
            <person name="Bense V."/>
            <person name="Catcheside P."/>
            <person name="Chovatia M."/>
            <person name="Cooper J."/>
            <person name="Damon W."/>
            <person name="Desjardin D."/>
            <person name="Finy P."/>
            <person name="Geml J."/>
            <person name="Haridas S."/>
            <person name="Hughes K."/>
            <person name="Justo A."/>
            <person name="Karasinski D."/>
            <person name="Kautmanova I."/>
            <person name="Kiss B."/>
            <person name="Kocsube S."/>
            <person name="Kotiranta H."/>
            <person name="LaButti K.M."/>
            <person name="Lechner B.E."/>
            <person name="Liimatainen K."/>
            <person name="Lipzen A."/>
            <person name="Lukacs Z."/>
            <person name="Mihaltcheva S."/>
            <person name="Morgado L.N."/>
            <person name="Niskanen T."/>
            <person name="Noordeloos M.E."/>
            <person name="Ohm R.A."/>
            <person name="Ortiz-Santana B."/>
            <person name="Ovrebo C."/>
            <person name="Racz N."/>
            <person name="Riley R."/>
            <person name="Savchenko A."/>
            <person name="Shiryaev A."/>
            <person name="Soop K."/>
            <person name="Spirin V."/>
            <person name="Szebenyi C."/>
            <person name="Tomsovsky M."/>
            <person name="Tulloss R.E."/>
            <person name="Uehling J."/>
            <person name="Grigoriev I.V."/>
            <person name="Vagvolgyi C."/>
            <person name="Papp T."/>
            <person name="Martin F.M."/>
            <person name="Miettinen O."/>
            <person name="Hibbett D.S."/>
            <person name="Nagy L.G."/>
        </authorList>
    </citation>
    <scope>NUCLEOTIDE SEQUENCE [LARGE SCALE GENOMIC DNA]</scope>
    <source>
        <strain evidence="2 3">CBS 121175</strain>
    </source>
</reference>
<keyword evidence="3" id="KW-1185">Reference proteome</keyword>
<dbReference type="Pfam" id="PF00724">
    <property type="entry name" value="Oxidored_FMN"/>
    <property type="match status" value="1"/>
</dbReference>
<name>A0A5C3L7H4_COPMA</name>
<dbReference type="InterPro" id="IPR013785">
    <property type="entry name" value="Aldolase_TIM"/>
</dbReference>
<sequence>MEAVGPTSIGSDLPALFQPIAIGKINLKHRIVLAPLTRVRATTKTHLPVLPLVKTYYEQRASVPGTLLISEATVIAEEACGWDGVPGIWNDGQVKVWKEITEAVHSKGCSMFLQLWAIGRAARPKILSENEHPYIAPSAVKLSKRPVDEPPPREMAVEEIKRYCRLFAEAAKRAVNEAGFDGVEVHGSSPYLIGQFLQEGSNIREDEYGGNIEGRSKFPLEVVDALVEAVGQDRVGVRLTPWTNYDFGTDKPIPQYLHFVSEMAKAHSKLAYLHMVEPRHNPSDWKTPRVPKEGESNDVFRKAWAPRPFISCGCYTRETAIETAERKGDLIAFGQAFIANPDLPFRLEKNISLEKPDHSTFYTPDAKGYTDYPLSKEFEKNQA</sequence>
<dbReference type="Proteomes" id="UP000307440">
    <property type="component" value="Unassembled WGS sequence"/>
</dbReference>
<proteinExistence type="predicted"/>
<evidence type="ECO:0000313" key="3">
    <source>
        <dbReference type="Proteomes" id="UP000307440"/>
    </source>
</evidence>
<dbReference type="GO" id="GO:0010181">
    <property type="term" value="F:FMN binding"/>
    <property type="evidence" value="ECO:0007669"/>
    <property type="project" value="InterPro"/>
</dbReference>
<dbReference type="GO" id="GO:0016491">
    <property type="term" value="F:oxidoreductase activity"/>
    <property type="evidence" value="ECO:0007669"/>
    <property type="project" value="InterPro"/>
</dbReference>
<dbReference type="PANTHER" id="PTHR22893">
    <property type="entry name" value="NADH OXIDOREDUCTASE-RELATED"/>
    <property type="match status" value="1"/>
</dbReference>
<organism evidence="2 3">
    <name type="scientific">Coprinopsis marcescibilis</name>
    <name type="common">Agaric fungus</name>
    <name type="synonym">Psathyrella marcescibilis</name>
    <dbReference type="NCBI Taxonomy" id="230819"/>
    <lineage>
        <taxon>Eukaryota</taxon>
        <taxon>Fungi</taxon>
        <taxon>Dikarya</taxon>
        <taxon>Basidiomycota</taxon>
        <taxon>Agaricomycotina</taxon>
        <taxon>Agaricomycetes</taxon>
        <taxon>Agaricomycetidae</taxon>
        <taxon>Agaricales</taxon>
        <taxon>Agaricineae</taxon>
        <taxon>Psathyrellaceae</taxon>
        <taxon>Coprinopsis</taxon>
    </lineage>
</organism>
<protein>
    <submittedName>
        <fullName evidence="2">NADH:flavin oxidoreductase/NADH oxidase</fullName>
    </submittedName>
</protein>
<dbReference type="OrthoDB" id="276546at2759"/>
<dbReference type="CDD" id="cd02933">
    <property type="entry name" value="OYE_like_FMN"/>
    <property type="match status" value="1"/>
</dbReference>
<evidence type="ECO:0000313" key="2">
    <source>
        <dbReference type="EMBL" id="TFK24188.1"/>
    </source>
</evidence>
<dbReference type="PANTHER" id="PTHR22893:SF91">
    <property type="entry name" value="NADPH DEHYDROGENASE 2-RELATED"/>
    <property type="match status" value="1"/>
</dbReference>
<gene>
    <name evidence="2" type="ORF">FA15DRAFT_669834</name>
</gene>